<dbReference type="EMBL" id="CM000129">
    <property type="protein sequence ID" value="EEC76632.1"/>
    <property type="molecule type" value="Genomic_DNA"/>
</dbReference>
<feature type="compositionally biased region" description="Low complexity" evidence="1">
    <location>
        <begin position="106"/>
        <end position="120"/>
    </location>
</feature>
<keyword evidence="3" id="KW-1185">Reference proteome</keyword>
<feature type="compositionally biased region" description="Gly residues" evidence="1">
    <location>
        <begin position="121"/>
        <end position="132"/>
    </location>
</feature>
<feature type="compositionally biased region" description="Basic and acidic residues" evidence="1">
    <location>
        <begin position="135"/>
        <end position="154"/>
    </location>
</feature>
<name>B8AU83_ORYSI</name>
<sequence>MRALTLSSSSHNNNGHTYNYKKPKKQPTRQYCKHTSISTNRSSAYRSKGRWWWPTPPRQPGTPPAAKNRRPHAHRRAAAKNEREEVAYAEDEHAKERVGSARHRVSSAAAAIGTSSIGARDGSGGGRGGGGRKPPRVEEEERGGEEAAGRRGESDGMGNESTRVGDVSSCPRANVEAIGIASMSSTLSNYRDGGKHSSTPPYLDGPQQWWLSMRQEDDNRWLGLLPPLHLCHGPMVVGSIEIPFSIGCLADIPKVSSIELLQIPLPSSPRFFLSTTPKTLFSSSLHVPIRSLFTNVVEDIDDISPPRLVVDLNLETIMLLVDLDGRGARYWCVLACVLQEKSGREREEQ</sequence>
<accession>B8AU83</accession>
<reference evidence="2 3" key="1">
    <citation type="journal article" date="2005" name="PLoS Biol.">
        <title>The genomes of Oryza sativa: a history of duplications.</title>
        <authorList>
            <person name="Yu J."/>
            <person name="Wang J."/>
            <person name="Lin W."/>
            <person name="Li S."/>
            <person name="Li H."/>
            <person name="Zhou J."/>
            <person name="Ni P."/>
            <person name="Dong W."/>
            <person name="Hu S."/>
            <person name="Zeng C."/>
            <person name="Zhang J."/>
            <person name="Zhang Y."/>
            <person name="Li R."/>
            <person name="Xu Z."/>
            <person name="Li S."/>
            <person name="Li X."/>
            <person name="Zheng H."/>
            <person name="Cong L."/>
            <person name="Lin L."/>
            <person name="Yin J."/>
            <person name="Geng J."/>
            <person name="Li G."/>
            <person name="Shi J."/>
            <person name="Liu J."/>
            <person name="Lv H."/>
            <person name="Li J."/>
            <person name="Wang J."/>
            <person name="Deng Y."/>
            <person name="Ran L."/>
            <person name="Shi X."/>
            <person name="Wang X."/>
            <person name="Wu Q."/>
            <person name="Li C."/>
            <person name="Ren X."/>
            <person name="Wang J."/>
            <person name="Wang X."/>
            <person name="Li D."/>
            <person name="Liu D."/>
            <person name="Zhang X."/>
            <person name="Ji Z."/>
            <person name="Zhao W."/>
            <person name="Sun Y."/>
            <person name="Zhang Z."/>
            <person name="Bao J."/>
            <person name="Han Y."/>
            <person name="Dong L."/>
            <person name="Ji J."/>
            <person name="Chen P."/>
            <person name="Wu S."/>
            <person name="Liu J."/>
            <person name="Xiao Y."/>
            <person name="Bu D."/>
            <person name="Tan J."/>
            <person name="Yang L."/>
            <person name="Ye C."/>
            <person name="Zhang J."/>
            <person name="Xu J."/>
            <person name="Zhou Y."/>
            <person name="Yu Y."/>
            <person name="Zhang B."/>
            <person name="Zhuang S."/>
            <person name="Wei H."/>
            <person name="Liu B."/>
            <person name="Lei M."/>
            <person name="Yu H."/>
            <person name="Li Y."/>
            <person name="Xu H."/>
            <person name="Wei S."/>
            <person name="He X."/>
            <person name="Fang L."/>
            <person name="Zhang Z."/>
            <person name="Zhang Y."/>
            <person name="Huang X."/>
            <person name="Su Z."/>
            <person name="Tong W."/>
            <person name="Li J."/>
            <person name="Tong Z."/>
            <person name="Li S."/>
            <person name="Ye J."/>
            <person name="Wang L."/>
            <person name="Fang L."/>
            <person name="Lei T."/>
            <person name="Chen C."/>
            <person name="Chen H."/>
            <person name="Xu Z."/>
            <person name="Li H."/>
            <person name="Huang H."/>
            <person name="Zhang F."/>
            <person name="Xu H."/>
            <person name="Li N."/>
            <person name="Zhao C."/>
            <person name="Li S."/>
            <person name="Dong L."/>
            <person name="Huang Y."/>
            <person name="Li L."/>
            <person name="Xi Y."/>
            <person name="Qi Q."/>
            <person name="Li W."/>
            <person name="Zhang B."/>
            <person name="Hu W."/>
            <person name="Zhang Y."/>
            <person name="Tian X."/>
            <person name="Jiao Y."/>
            <person name="Liang X."/>
            <person name="Jin J."/>
            <person name="Gao L."/>
            <person name="Zheng W."/>
            <person name="Hao B."/>
            <person name="Liu S."/>
            <person name="Wang W."/>
            <person name="Yuan L."/>
            <person name="Cao M."/>
            <person name="McDermott J."/>
            <person name="Samudrala R."/>
            <person name="Wang J."/>
            <person name="Wong G.K."/>
            <person name="Yang H."/>
        </authorList>
    </citation>
    <scope>NUCLEOTIDE SEQUENCE [LARGE SCALE GENOMIC DNA]</scope>
    <source>
        <strain evidence="3">cv. 93-11</strain>
    </source>
</reference>
<proteinExistence type="predicted"/>
<dbReference type="Proteomes" id="UP000007015">
    <property type="component" value="Chromosome 4"/>
</dbReference>
<evidence type="ECO:0000313" key="2">
    <source>
        <dbReference type="EMBL" id="EEC76632.1"/>
    </source>
</evidence>
<organism evidence="2 3">
    <name type="scientific">Oryza sativa subsp. indica</name>
    <name type="common">Rice</name>
    <dbReference type="NCBI Taxonomy" id="39946"/>
    <lineage>
        <taxon>Eukaryota</taxon>
        <taxon>Viridiplantae</taxon>
        <taxon>Streptophyta</taxon>
        <taxon>Embryophyta</taxon>
        <taxon>Tracheophyta</taxon>
        <taxon>Spermatophyta</taxon>
        <taxon>Magnoliopsida</taxon>
        <taxon>Liliopsida</taxon>
        <taxon>Poales</taxon>
        <taxon>Poaceae</taxon>
        <taxon>BOP clade</taxon>
        <taxon>Oryzoideae</taxon>
        <taxon>Oryzeae</taxon>
        <taxon>Oryzinae</taxon>
        <taxon>Oryza</taxon>
        <taxon>Oryza sativa</taxon>
    </lineage>
</organism>
<dbReference type="AlphaFoldDB" id="B8AU83"/>
<feature type="compositionally biased region" description="Pro residues" evidence="1">
    <location>
        <begin position="54"/>
        <end position="63"/>
    </location>
</feature>
<evidence type="ECO:0000256" key="1">
    <source>
        <dbReference type="SAM" id="MobiDB-lite"/>
    </source>
</evidence>
<feature type="compositionally biased region" description="Basic and acidic residues" evidence="1">
    <location>
        <begin position="79"/>
        <end position="99"/>
    </location>
</feature>
<dbReference type="Gramene" id="BGIOSGA015759-TA">
    <property type="protein sequence ID" value="BGIOSGA015759-PA"/>
    <property type="gene ID" value="BGIOSGA015759"/>
</dbReference>
<feature type="compositionally biased region" description="Polar residues" evidence="1">
    <location>
        <begin position="1"/>
        <end position="17"/>
    </location>
</feature>
<feature type="compositionally biased region" description="Basic residues" evidence="1">
    <location>
        <begin position="67"/>
        <end position="78"/>
    </location>
</feature>
<feature type="compositionally biased region" description="Polar residues" evidence="1">
    <location>
        <begin position="33"/>
        <end position="45"/>
    </location>
</feature>
<gene>
    <name evidence="2" type="ORF">OsI_14569</name>
</gene>
<evidence type="ECO:0000313" key="3">
    <source>
        <dbReference type="Proteomes" id="UP000007015"/>
    </source>
</evidence>
<protein>
    <submittedName>
        <fullName evidence="2">Uncharacterized protein</fullName>
    </submittedName>
</protein>
<dbReference type="HOGENOM" id="CLU_795436_0_0_1"/>
<feature type="region of interest" description="Disordered" evidence="1">
    <location>
        <begin position="1"/>
        <end position="169"/>
    </location>
</feature>